<feature type="domain" description="Tyr recombinase" evidence="2">
    <location>
        <begin position="1"/>
        <end position="184"/>
    </location>
</feature>
<dbReference type="AlphaFoldDB" id="A0A5S9F5Q7"/>
<reference evidence="3 4" key="1">
    <citation type="submission" date="2019-08" db="EMBL/GenBank/DDBJ databases">
        <title>Complete genome sequence of Candidatus Uab amorphum.</title>
        <authorList>
            <person name="Shiratori T."/>
            <person name="Suzuki S."/>
            <person name="Kakizawa Y."/>
            <person name="Ishida K."/>
        </authorList>
    </citation>
    <scope>NUCLEOTIDE SEQUENCE [LARGE SCALE GENOMIC DNA]</scope>
    <source>
        <strain evidence="3 4">SRT547</strain>
    </source>
</reference>
<dbReference type="Pfam" id="PF00589">
    <property type="entry name" value="Phage_integrase"/>
    <property type="match status" value="1"/>
</dbReference>
<sequence>MFQAAEKRKQLNTKAAIKDWILIHLGFSTGLRASEIAALSCHHIELENNENPNIFVETGKTIHSRRRVPLDPYLVTKILEYREYKRSWGETWQEDEPFLRSSHGEHYRRENLYIMFKRVLKLATTIQNPQRFYTHSMRHTFAVRVYKQSRYNVELVRQLLGHSSIEVTMAYLAAFNCEKIQAVKGLYR</sequence>
<keyword evidence="4" id="KW-1185">Reference proteome</keyword>
<accession>A0A5S9F5Q7</accession>
<protein>
    <submittedName>
        <fullName evidence="3">Integrase</fullName>
    </submittedName>
</protein>
<evidence type="ECO:0000259" key="2">
    <source>
        <dbReference type="PROSITE" id="PS51898"/>
    </source>
</evidence>
<dbReference type="EMBL" id="AP019860">
    <property type="protein sequence ID" value="BBM87096.1"/>
    <property type="molecule type" value="Genomic_DNA"/>
</dbReference>
<evidence type="ECO:0000256" key="1">
    <source>
        <dbReference type="ARBA" id="ARBA00023172"/>
    </source>
</evidence>
<dbReference type="InterPro" id="IPR011010">
    <property type="entry name" value="DNA_brk_join_enz"/>
</dbReference>
<dbReference type="Proteomes" id="UP000326354">
    <property type="component" value="Chromosome"/>
</dbReference>
<dbReference type="GO" id="GO:0003677">
    <property type="term" value="F:DNA binding"/>
    <property type="evidence" value="ECO:0007669"/>
    <property type="project" value="InterPro"/>
</dbReference>
<dbReference type="PANTHER" id="PTHR30349">
    <property type="entry name" value="PHAGE INTEGRASE-RELATED"/>
    <property type="match status" value="1"/>
</dbReference>
<dbReference type="PANTHER" id="PTHR30349:SF82">
    <property type="entry name" value="INTEGRASE_RECOMBINASE YOEC-RELATED"/>
    <property type="match status" value="1"/>
</dbReference>
<dbReference type="GO" id="GO:0015074">
    <property type="term" value="P:DNA integration"/>
    <property type="evidence" value="ECO:0007669"/>
    <property type="project" value="InterPro"/>
</dbReference>
<dbReference type="CDD" id="cd00397">
    <property type="entry name" value="DNA_BRE_C"/>
    <property type="match status" value="1"/>
</dbReference>
<dbReference type="InterPro" id="IPR013762">
    <property type="entry name" value="Integrase-like_cat_sf"/>
</dbReference>
<dbReference type="InterPro" id="IPR002104">
    <property type="entry name" value="Integrase_catalytic"/>
</dbReference>
<gene>
    <name evidence="3" type="ORF">UABAM_05499</name>
</gene>
<evidence type="ECO:0000313" key="3">
    <source>
        <dbReference type="EMBL" id="BBM87096.1"/>
    </source>
</evidence>
<dbReference type="KEGG" id="uam:UABAM_05499"/>
<keyword evidence="1" id="KW-0233">DNA recombination</keyword>
<dbReference type="InterPro" id="IPR050090">
    <property type="entry name" value="Tyrosine_recombinase_XerCD"/>
</dbReference>
<dbReference type="Gene3D" id="1.10.443.10">
    <property type="entry name" value="Intergrase catalytic core"/>
    <property type="match status" value="1"/>
</dbReference>
<dbReference type="SUPFAM" id="SSF56349">
    <property type="entry name" value="DNA breaking-rejoining enzymes"/>
    <property type="match status" value="1"/>
</dbReference>
<organism evidence="3 4">
    <name type="scientific">Uabimicrobium amorphum</name>
    <dbReference type="NCBI Taxonomy" id="2596890"/>
    <lineage>
        <taxon>Bacteria</taxon>
        <taxon>Pseudomonadati</taxon>
        <taxon>Planctomycetota</taxon>
        <taxon>Candidatus Uabimicrobiia</taxon>
        <taxon>Candidatus Uabimicrobiales</taxon>
        <taxon>Candidatus Uabimicrobiaceae</taxon>
        <taxon>Candidatus Uabimicrobium</taxon>
    </lineage>
</organism>
<dbReference type="GO" id="GO:0006310">
    <property type="term" value="P:DNA recombination"/>
    <property type="evidence" value="ECO:0007669"/>
    <property type="project" value="UniProtKB-KW"/>
</dbReference>
<dbReference type="PROSITE" id="PS51898">
    <property type="entry name" value="TYR_RECOMBINASE"/>
    <property type="match status" value="1"/>
</dbReference>
<proteinExistence type="predicted"/>
<name>A0A5S9F5Q7_UABAM</name>
<evidence type="ECO:0000313" key="4">
    <source>
        <dbReference type="Proteomes" id="UP000326354"/>
    </source>
</evidence>